<evidence type="ECO:0000313" key="3">
    <source>
        <dbReference type="Proteomes" id="UP000240493"/>
    </source>
</evidence>
<dbReference type="EMBL" id="KZ679267">
    <property type="protein sequence ID" value="PTB37858.1"/>
    <property type="molecule type" value="Genomic_DNA"/>
</dbReference>
<protein>
    <submittedName>
        <fullName evidence="2">Uncharacterized protein</fullName>
    </submittedName>
</protein>
<accession>A0A2T3YZ78</accession>
<evidence type="ECO:0000313" key="2">
    <source>
        <dbReference type="EMBL" id="PTB37858.1"/>
    </source>
</evidence>
<dbReference type="AlphaFoldDB" id="A0A2T3YZ78"/>
<gene>
    <name evidence="2" type="ORF">M441DRAFT_259374</name>
</gene>
<organism evidence="2 3">
    <name type="scientific">Trichoderma asperellum (strain ATCC 204424 / CBS 433.97 / NBRC 101777)</name>
    <dbReference type="NCBI Taxonomy" id="1042311"/>
    <lineage>
        <taxon>Eukaryota</taxon>
        <taxon>Fungi</taxon>
        <taxon>Dikarya</taxon>
        <taxon>Ascomycota</taxon>
        <taxon>Pezizomycotina</taxon>
        <taxon>Sordariomycetes</taxon>
        <taxon>Hypocreomycetidae</taxon>
        <taxon>Hypocreales</taxon>
        <taxon>Hypocreaceae</taxon>
        <taxon>Trichoderma</taxon>
    </lineage>
</organism>
<keyword evidence="1" id="KW-0812">Transmembrane</keyword>
<reference evidence="2 3" key="1">
    <citation type="submission" date="2016-07" db="EMBL/GenBank/DDBJ databases">
        <title>Multiple horizontal gene transfer events from other fungi enriched the ability of initially mycotrophic Trichoderma (Ascomycota) to feed on dead plant biomass.</title>
        <authorList>
            <consortium name="DOE Joint Genome Institute"/>
            <person name="Aerts A."/>
            <person name="Atanasova L."/>
            <person name="Chenthamara K."/>
            <person name="Zhang J."/>
            <person name="Grujic M."/>
            <person name="Henrissat B."/>
            <person name="Kuo A."/>
            <person name="Salamov A."/>
            <person name="Lipzen A."/>
            <person name="Labutti K."/>
            <person name="Barry K."/>
            <person name="Miao Y."/>
            <person name="Rahimi M.J."/>
            <person name="Shen Q."/>
            <person name="Grigoriev I.V."/>
            <person name="Kubicek C.P."/>
            <person name="Druzhinina I.S."/>
        </authorList>
    </citation>
    <scope>NUCLEOTIDE SEQUENCE [LARGE SCALE GENOMIC DNA]</scope>
    <source>
        <strain evidence="2 3">CBS 433.97</strain>
    </source>
</reference>
<dbReference type="OrthoDB" id="4899620at2759"/>
<proteinExistence type="predicted"/>
<evidence type="ECO:0000256" key="1">
    <source>
        <dbReference type="SAM" id="Phobius"/>
    </source>
</evidence>
<name>A0A2T3YZ78_TRIA4</name>
<keyword evidence="3" id="KW-1185">Reference proteome</keyword>
<sequence>MEHLRGINGWLLETPLSERDSYYSWLCLRWHIIFSLIFQYVRICTVWTPIEARNRILIRLQKGYYPLRQDSVWLCLGIRALILARYFWLAAKVLFLELYFLNFLFWKFHEYARRRNILPQLTRLFSPGFHRLAVLAPGSPSRLRYAVANIVATTWCLWAKLFPLPPIAWAAFVVVNSFMSCYNMKATMV</sequence>
<dbReference type="Proteomes" id="UP000240493">
    <property type="component" value="Unassembled WGS sequence"/>
</dbReference>
<keyword evidence="1" id="KW-1133">Transmembrane helix</keyword>
<keyword evidence="1" id="KW-0472">Membrane</keyword>
<feature type="transmembrane region" description="Helical" evidence="1">
    <location>
        <begin position="94"/>
        <end position="112"/>
    </location>
</feature>